<feature type="signal peptide" evidence="1">
    <location>
        <begin position="1"/>
        <end position="23"/>
    </location>
</feature>
<reference evidence="3" key="3">
    <citation type="submission" date="2015-06" db="UniProtKB">
        <authorList>
            <consortium name="EnsemblMetazoa"/>
        </authorList>
    </citation>
    <scope>IDENTIFICATION</scope>
</reference>
<organism evidence="3 4">
    <name type="scientific">Helobdella robusta</name>
    <name type="common">Californian leech</name>
    <dbReference type="NCBI Taxonomy" id="6412"/>
    <lineage>
        <taxon>Eukaryota</taxon>
        <taxon>Metazoa</taxon>
        <taxon>Spiralia</taxon>
        <taxon>Lophotrochozoa</taxon>
        <taxon>Annelida</taxon>
        <taxon>Clitellata</taxon>
        <taxon>Hirudinea</taxon>
        <taxon>Rhynchobdellida</taxon>
        <taxon>Glossiphoniidae</taxon>
        <taxon>Helobdella</taxon>
    </lineage>
</organism>
<evidence type="ECO:0000313" key="3">
    <source>
        <dbReference type="EnsemblMetazoa" id="HelroP176332"/>
    </source>
</evidence>
<dbReference type="CTD" id="20205793"/>
<protein>
    <submittedName>
        <fullName evidence="2 3">Uncharacterized protein</fullName>
    </submittedName>
</protein>
<dbReference type="EMBL" id="AMQM01005626">
    <property type="status" value="NOT_ANNOTATED_CDS"/>
    <property type="molecule type" value="Genomic_DNA"/>
</dbReference>
<dbReference type="RefSeq" id="XP_009021801.1">
    <property type="nucleotide sequence ID" value="XM_009023553.1"/>
</dbReference>
<dbReference type="GO" id="GO:0043161">
    <property type="term" value="P:proteasome-mediated ubiquitin-dependent protein catabolic process"/>
    <property type="evidence" value="ECO:0000318"/>
    <property type="project" value="GO_Central"/>
</dbReference>
<evidence type="ECO:0000313" key="4">
    <source>
        <dbReference type="Proteomes" id="UP000015101"/>
    </source>
</evidence>
<dbReference type="OrthoDB" id="6052932at2759"/>
<proteinExistence type="predicted"/>
<dbReference type="Gene3D" id="2.120.10.30">
    <property type="entry name" value="TolB, C-terminal domain"/>
    <property type="match status" value="2"/>
</dbReference>
<dbReference type="SUPFAM" id="SSF63829">
    <property type="entry name" value="Calcium-dependent phosphotriesterase"/>
    <property type="match status" value="1"/>
</dbReference>
<dbReference type="GO" id="GO:0061630">
    <property type="term" value="F:ubiquitin protein ligase activity"/>
    <property type="evidence" value="ECO:0000318"/>
    <property type="project" value="GO_Central"/>
</dbReference>
<accession>T1FAE4</accession>
<dbReference type="InterPro" id="IPR011042">
    <property type="entry name" value="6-blade_b-propeller_TolB-like"/>
</dbReference>
<dbReference type="Proteomes" id="UP000015101">
    <property type="component" value="Unassembled WGS sequence"/>
</dbReference>
<dbReference type="InParanoid" id="T1FAE4"/>
<feature type="chain" id="PRO_5010980428" evidence="1">
    <location>
        <begin position="24"/>
        <end position="305"/>
    </location>
</feature>
<name>T1FAE4_HELRO</name>
<dbReference type="AlphaFoldDB" id="T1FAE4"/>
<dbReference type="GO" id="GO:0000209">
    <property type="term" value="P:protein polyubiquitination"/>
    <property type="evidence" value="ECO:0000318"/>
    <property type="project" value="GO_Central"/>
</dbReference>
<sequence>MAIMAKLIFSIVTLVILSVFVTAEKPQLLATFSNGTPVYGLAVLKNNLIAVSRENSGKLQLYNVAINGLFTELNSVDMARSDSYYDMAYLNKSEQFVLLNWLDSNKIILMQSRFPYEVKSWNFTSDTTMASLAVTESDQTIIVTEGMSKQVKIYDPSGKLLRTIKLQMARSPRQAIRLSNNLYAVTAGYETTESHLVCRFNVKGYVVGRCFGGRPGNSINQLNVPARMVLLNDGSVLLADMKNSRILKLNKDLSSAEIFLGASDGIHQPYRLYADESKRILYVADNTLDPVTSYAVSGRVIAFRY</sequence>
<dbReference type="InterPro" id="IPR036322">
    <property type="entry name" value="WD40_repeat_dom_sf"/>
</dbReference>
<evidence type="ECO:0000313" key="2">
    <source>
        <dbReference type="EMBL" id="ESO00027.1"/>
    </source>
</evidence>
<dbReference type="GeneID" id="20205793"/>
<dbReference type="EnsemblMetazoa" id="HelroT176332">
    <property type="protein sequence ID" value="HelroP176332"/>
    <property type="gene ID" value="HelroG176332"/>
</dbReference>
<reference evidence="4" key="1">
    <citation type="submission" date="2012-12" db="EMBL/GenBank/DDBJ databases">
        <authorList>
            <person name="Hellsten U."/>
            <person name="Grimwood J."/>
            <person name="Chapman J.A."/>
            <person name="Shapiro H."/>
            <person name="Aerts A."/>
            <person name="Otillar R.P."/>
            <person name="Terry A.Y."/>
            <person name="Boore J.L."/>
            <person name="Simakov O."/>
            <person name="Marletaz F."/>
            <person name="Cho S.-J."/>
            <person name="Edsinger-Gonzales E."/>
            <person name="Havlak P."/>
            <person name="Kuo D.-H."/>
            <person name="Larsson T."/>
            <person name="Lv J."/>
            <person name="Arendt D."/>
            <person name="Savage R."/>
            <person name="Osoegawa K."/>
            <person name="de Jong P."/>
            <person name="Lindberg D.R."/>
            <person name="Seaver E.C."/>
            <person name="Weisblat D.A."/>
            <person name="Putnam N.H."/>
            <person name="Grigoriev I.V."/>
            <person name="Rokhsar D.S."/>
        </authorList>
    </citation>
    <scope>NUCLEOTIDE SEQUENCE</scope>
</reference>
<keyword evidence="4" id="KW-1185">Reference proteome</keyword>
<evidence type="ECO:0000256" key="1">
    <source>
        <dbReference type="SAM" id="SignalP"/>
    </source>
</evidence>
<dbReference type="EMBL" id="KB097026">
    <property type="protein sequence ID" value="ESO00027.1"/>
    <property type="molecule type" value="Genomic_DNA"/>
</dbReference>
<dbReference type="SUPFAM" id="SSF50978">
    <property type="entry name" value="WD40 repeat-like"/>
    <property type="match status" value="1"/>
</dbReference>
<keyword evidence="1" id="KW-0732">Signal</keyword>
<reference evidence="2 4" key="2">
    <citation type="journal article" date="2013" name="Nature">
        <title>Insights into bilaterian evolution from three spiralian genomes.</title>
        <authorList>
            <person name="Simakov O."/>
            <person name="Marletaz F."/>
            <person name="Cho S.J."/>
            <person name="Edsinger-Gonzales E."/>
            <person name="Havlak P."/>
            <person name="Hellsten U."/>
            <person name="Kuo D.H."/>
            <person name="Larsson T."/>
            <person name="Lv J."/>
            <person name="Arendt D."/>
            <person name="Savage R."/>
            <person name="Osoegawa K."/>
            <person name="de Jong P."/>
            <person name="Grimwood J."/>
            <person name="Chapman J.A."/>
            <person name="Shapiro H."/>
            <person name="Aerts A."/>
            <person name="Otillar R.P."/>
            <person name="Terry A.Y."/>
            <person name="Boore J.L."/>
            <person name="Grigoriev I.V."/>
            <person name="Lindberg D.R."/>
            <person name="Seaver E.C."/>
            <person name="Weisblat D.A."/>
            <person name="Putnam N.H."/>
            <person name="Rokhsar D.S."/>
        </authorList>
    </citation>
    <scope>NUCLEOTIDE SEQUENCE</scope>
</reference>
<gene>
    <name evidence="3" type="primary">20205793</name>
    <name evidence="2" type="ORF">HELRODRAFT_176332</name>
</gene>
<dbReference type="HOGENOM" id="CLU_912996_0_0_1"/>
<dbReference type="KEGG" id="hro:HELRODRAFT_176332"/>